<keyword evidence="3 5" id="KW-0371">Homeobox</keyword>
<organism evidence="10 11">
    <name type="scientific">Orchesella dallaii</name>
    <dbReference type="NCBI Taxonomy" id="48710"/>
    <lineage>
        <taxon>Eukaryota</taxon>
        <taxon>Metazoa</taxon>
        <taxon>Ecdysozoa</taxon>
        <taxon>Arthropoda</taxon>
        <taxon>Hexapoda</taxon>
        <taxon>Collembola</taxon>
        <taxon>Entomobryomorpha</taxon>
        <taxon>Entomobryoidea</taxon>
        <taxon>Orchesellidae</taxon>
        <taxon>Orchesellinae</taxon>
        <taxon>Orchesella</taxon>
    </lineage>
</organism>
<keyword evidence="2 5" id="KW-0238">DNA-binding</keyword>
<evidence type="ECO:0000259" key="9">
    <source>
        <dbReference type="PROSITE" id="PS50071"/>
    </source>
</evidence>
<protein>
    <recommendedName>
        <fullName evidence="9">Homeobox domain-containing protein</fullName>
    </recommendedName>
</protein>
<feature type="compositionally biased region" description="Basic and acidic residues" evidence="8">
    <location>
        <begin position="43"/>
        <end position="59"/>
    </location>
</feature>
<dbReference type="PRINTS" id="PR00031">
    <property type="entry name" value="HTHREPRESSR"/>
</dbReference>
<dbReference type="SMART" id="SM00389">
    <property type="entry name" value="HOX"/>
    <property type="match status" value="1"/>
</dbReference>
<reference evidence="10 11" key="1">
    <citation type="submission" date="2024-08" db="EMBL/GenBank/DDBJ databases">
        <authorList>
            <person name="Cucini C."/>
            <person name="Frati F."/>
        </authorList>
    </citation>
    <scope>NUCLEOTIDE SEQUENCE [LARGE SCALE GENOMIC DNA]</scope>
</reference>
<dbReference type="InterPro" id="IPR017970">
    <property type="entry name" value="Homeobox_CS"/>
</dbReference>
<feature type="DNA-binding region" description="Homeobox" evidence="5">
    <location>
        <begin position="268"/>
        <end position="327"/>
    </location>
</feature>
<dbReference type="PANTHER" id="PTHR24336">
    <property type="entry name" value="TRANSCRIPTION FACTOR LBX"/>
    <property type="match status" value="1"/>
</dbReference>
<dbReference type="Gene3D" id="1.10.10.60">
    <property type="entry name" value="Homeodomain-like"/>
    <property type="match status" value="1"/>
</dbReference>
<dbReference type="SUPFAM" id="SSF46689">
    <property type="entry name" value="Homeodomain-like"/>
    <property type="match status" value="1"/>
</dbReference>
<feature type="compositionally biased region" description="Polar residues" evidence="8">
    <location>
        <begin position="388"/>
        <end position="400"/>
    </location>
</feature>
<proteinExistence type="predicted"/>
<keyword evidence="11" id="KW-1185">Reference proteome</keyword>
<evidence type="ECO:0000256" key="8">
    <source>
        <dbReference type="SAM" id="MobiDB-lite"/>
    </source>
</evidence>
<evidence type="ECO:0000256" key="6">
    <source>
        <dbReference type="RuleBase" id="RU000682"/>
    </source>
</evidence>
<evidence type="ECO:0000256" key="3">
    <source>
        <dbReference type="ARBA" id="ARBA00023155"/>
    </source>
</evidence>
<dbReference type="InterPro" id="IPR009057">
    <property type="entry name" value="Homeodomain-like_sf"/>
</dbReference>
<dbReference type="Pfam" id="PF00046">
    <property type="entry name" value="Homeodomain"/>
    <property type="match status" value="1"/>
</dbReference>
<sequence>MHHKPVYYYGSEEEGSPLKFNPSSIPFAILASGEKISLTEQMCEAKMEQEPAESDKIEAKSPPPPPPPQTTILSSHCHKSLHHNHHGKGQPLTPNSQDDEMSSDDLISVGGSPSPSLTSPDTLSRANTEDCCSEDEYFRPLKKLRMLQVESPGQSSAGVKSFSITDILSHKPAKSSNGGAIHKDCSASAANAGRHPENVAQQRIVRPWDAQNKTNGRRNSSDSSPLDALFQMTSKTFEGLNGHHENSESGGSGNTLQIFNPRQPPKKKRKSRTAFTNHQIFELEKRFLYQKYLSPADRDDIAQQLGLTNAQVITWFQNRRAKLKRDMEELKKDVESAKLLSAHKSFLESAHDLGLLKKRTPSQMDMSPAAAAYHISSPTSSSQSSHSPINLTSESPPSTH</sequence>
<dbReference type="PROSITE" id="PS50071">
    <property type="entry name" value="HOMEOBOX_2"/>
    <property type="match status" value="1"/>
</dbReference>
<keyword evidence="4 5" id="KW-0539">Nucleus</keyword>
<dbReference type="Proteomes" id="UP001642540">
    <property type="component" value="Unassembled WGS sequence"/>
</dbReference>
<feature type="region of interest" description="Disordered" evidence="8">
    <location>
        <begin position="239"/>
        <end position="273"/>
    </location>
</feature>
<evidence type="ECO:0000256" key="4">
    <source>
        <dbReference type="ARBA" id="ARBA00023242"/>
    </source>
</evidence>
<feature type="compositionally biased region" description="Polar residues" evidence="8">
    <location>
        <begin position="211"/>
        <end position="224"/>
    </location>
</feature>
<dbReference type="CDD" id="cd00086">
    <property type="entry name" value="homeodomain"/>
    <property type="match status" value="1"/>
</dbReference>
<evidence type="ECO:0000256" key="5">
    <source>
        <dbReference type="PROSITE-ProRule" id="PRU00108"/>
    </source>
</evidence>
<gene>
    <name evidence="10" type="ORF">ODALV1_LOCUS16688</name>
</gene>
<feature type="region of interest" description="Disordered" evidence="8">
    <location>
        <begin position="358"/>
        <end position="400"/>
    </location>
</feature>
<name>A0ABP1R320_9HEXA</name>
<feature type="region of interest" description="Disordered" evidence="8">
    <location>
        <begin position="189"/>
        <end position="226"/>
    </location>
</feature>
<evidence type="ECO:0000313" key="11">
    <source>
        <dbReference type="Proteomes" id="UP001642540"/>
    </source>
</evidence>
<evidence type="ECO:0000256" key="7">
    <source>
        <dbReference type="SAM" id="Coils"/>
    </source>
</evidence>
<accession>A0ABP1R320</accession>
<comment type="caution">
    <text evidence="10">The sequence shown here is derived from an EMBL/GenBank/DDBJ whole genome shotgun (WGS) entry which is preliminary data.</text>
</comment>
<dbReference type="EMBL" id="CAXLJM020000051">
    <property type="protein sequence ID" value="CAL8114982.1"/>
    <property type="molecule type" value="Genomic_DNA"/>
</dbReference>
<feature type="coiled-coil region" evidence="7">
    <location>
        <begin position="313"/>
        <end position="340"/>
    </location>
</feature>
<keyword evidence="7" id="KW-0175">Coiled coil</keyword>
<feature type="compositionally biased region" description="Low complexity" evidence="8">
    <location>
        <begin position="376"/>
        <end position="387"/>
    </location>
</feature>
<evidence type="ECO:0000256" key="2">
    <source>
        <dbReference type="ARBA" id="ARBA00023125"/>
    </source>
</evidence>
<dbReference type="InterPro" id="IPR051892">
    <property type="entry name" value="LBX_TF"/>
</dbReference>
<dbReference type="InterPro" id="IPR000047">
    <property type="entry name" value="HTH_motif"/>
</dbReference>
<feature type="domain" description="Homeobox" evidence="9">
    <location>
        <begin position="266"/>
        <end position="326"/>
    </location>
</feature>
<dbReference type="PANTHER" id="PTHR24336:SF8">
    <property type="entry name" value="LADYBIRD EARLY-RELATED"/>
    <property type="match status" value="1"/>
</dbReference>
<dbReference type="PROSITE" id="PS00027">
    <property type="entry name" value="HOMEOBOX_1"/>
    <property type="match status" value="1"/>
</dbReference>
<feature type="region of interest" description="Disordered" evidence="8">
    <location>
        <begin position="1"/>
        <end position="20"/>
    </location>
</feature>
<feature type="compositionally biased region" description="Low complexity" evidence="8">
    <location>
        <begin position="112"/>
        <end position="124"/>
    </location>
</feature>
<feature type="region of interest" description="Disordered" evidence="8">
    <location>
        <begin position="40"/>
        <end position="131"/>
    </location>
</feature>
<evidence type="ECO:0000313" key="10">
    <source>
        <dbReference type="EMBL" id="CAL8114982.1"/>
    </source>
</evidence>
<comment type="subcellular location">
    <subcellularLocation>
        <location evidence="1 5 6">Nucleus</location>
    </subcellularLocation>
</comment>
<feature type="compositionally biased region" description="Basic residues" evidence="8">
    <location>
        <begin position="76"/>
        <end position="88"/>
    </location>
</feature>
<dbReference type="InterPro" id="IPR001356">
    <property type="entry name" value="HD"/>
</dbReference>
<evidence type="ECO:0000256" key="1">
    <source>
        <dbReference type="ARBA" id="ARBA00004123"/>
    </source>
</evidence>